<name>A0A368S568_SETIT</name>
<organism evidence="2">
    <name type="scientific">Setaria italica</name>
    <name type="common">Foxtail millet</name>
    <name type="synonym">Panicum italicum</name>
    <dbReference type="NCBI Taxonomy" id="4555"/>
    <lineage>
        <taxon>Eukaryota</taxon>
        <taxon>Viridiplantae</taxon>
        <taxon>Streptophyta</taxon>
        <taxon>Embryophyta</taxon>
        <taxon>Tracheophyta</taxon>
        <taxon>Spermatophyta</taxon>
        <taxon>Magnoliopsida</taxon>
        <taxon>Liliopsida</taxon>
        <taxon>Poales</taxon>
        <taxon>Poaceae</taxon>
        <taxon>PACMAD clade</taxon>
        <taxon>Panicoideae</taxon>
        <taxon>Panicodae</taxon>
        <taxon>Paniceae</taxon>
        <taxon>Cenchrinae</taxon>
        <taxon>Setaria</taxon>
    </lineage>
</organism>
<gene>
    <name evidence="2" type="ORF">SETIT_8G068900v2</name>
</gene>
<evidence type="ECO:0008006" key="3">
    <source>
        <dbReference type="Google" id="ProtNLM"/>
    </source>
</evidence>
<feature type="chain" id="PRO_5016762967" description="Bifunctional inhibitor/plant lipid transfer protein/seed storage helical domain-containing protein" evidence="1">
    <location>
        <begin position="24"/>
        <end position="125"/>
    </location>
</feature>
<sequence>MLPGKVAALLLVLAIISIEPVSGGCCSGHICTKEQKNDIVKMCKPYFLKSISRTTPTKTGACCQEVRKLQGIDGGMMQCVFDRLTGAEKKTYNEKSLTKYLKSYCTTQASSLAHPRPREVNIMSC</sequence>
<keyword evidence="1" id="KW-0732">Signal</keyword>
<dbReference type="EMBL" id="CM003535">
    <property type="protein sequence ID" value="RCV37511.1"/>
    <property type="molecule type" value="Genomic_DNA"/>
</dbReference>
<accession>A0A368S568</accession>
<reference evidence="2" key="1">
    <citation type="journal article" date="2012" name="Nat. Biotechnol.">
        <title>Reference genome sequence of the model plant Setaria.</title>
        <authorList>
            <person name="Bennetzen J.L."/>
            <person name="Schmutz J."/>
            <person name="Wang H."/>
            <person name="Percifield R."/>
            <person name="Hawkins J."/>
            <person name="Pontaroli A.C."/>
            <person name="Estep M."/>
            <person name="Feng L."/>
            <person name="Vaughn J.N."/>
            <person name="Grimwood J."/>
            <person name="Jenkins J."/>
            <person name="Barry K."/>
            <person name="Lindquist E."/>
            <person name="Hellsten U."/>
            <person name="Deshpande S."/>
            <person name="Wang X."/>
            <person name="Wu X."/>
            <person name="Mitros T."/>
            <person name="Triplett J."/>
            <person name="Yang X."/>
            <person name="Ye C.Y."/>
            <person name="Mauro-Herrera M."/>
            <person name="Wang L."/>
            <person name="Li P."/>
            <person name="Sharma M."/>
            <person name="Sharma R."/>
            <person name="Ronald P.C."/>
            <person name="Panaud O."/>
            <person name="Kellogg E.A."/>
            <person name="Brutnell T.P."/>
            <person name="Doust A.N."/>
            <person name="Tuskan G.A."/>
            <person name="Rokhsar D."/>
            <person name="Devos K.M."/>
        </authorList>
    </citation>
    <scope>NUCLEOTIDE SEQUENCE [LARGE SCALE GENOMIC DNA]</scope>
    <source>
        <strain evidence="2">Yugu1</strain>
    </source>
</reference>
<dbReference type="OrthoDB" id="688333at2759"/>
<proteinExistence type="predicted"/>
<evidence type="ECO:0000256" key="1">
    <source>
        <dbReference type="SAM" id="SignalP"/>
    </source>
</evidence>
<dbReference type="AlphaFoldDB" id="A0A368S568"/>
<protein>
    <recommendedName>
        <fullName evidence="3">Bifunctional inhibitor/plant lipid transfer protein/seed storage helical domain-containing protein</fullName>
    </recommendedName>
</protein>
<reference evidence="2" key="2">
    <citation type="submission" date="2015-07" db="EMBL/GenBank/DDBJ databases">
        <authorList>
            <person name="Noorani M."/>
        </authorList>
    </citation>
    <scope>NUCLEOTIDE SEQUENCE</scope>
    <source>
        <strain evidence="2">Yugu1</strain>
    </source>
</reference>
<evidence type="ECO:0000313" key="2">
    <source>
        <dbReference type="EMBL" id="RCV37511.1"/>
    </source>
</evidence>
<feature type="signal peptide" evidence="1">
    <location>
        <begin position="1"/>
        <end position="23"/>
    </location>
</feature>